<dbReference type="SUPFAM" id="SSF53927">
    <property type="entry name" value="Cytidine deaminase-like"/>
    <property type="match status" value="1"/>
</dbReference>
<gene>
    <name evidence="17" type="ORF">BJF92_11910</name>
</gene>
<comment type="pathway">
    <text evidence="2 12">Cofactor biosynthesis; riboflavin biosynthesis; 5-amino-6-(D-ribitylamino)uracil from GTP: step 2/4.</text>
</comment>
<dbReference type="SUPFAM" id="SSF53597">
    <property type="entry name" value="Dihydrofolate reductase-like"/>
    <property type="match status" value="1"/>
</dbReference>
<protein>
    <recommendedName>
        <fullName evidence="12">Riboflavin biosynthesis protein RibD</fullName>
    </recommendedName>
    <domain>
        <recommendedName>
            <fullName evidence="12">Diaminohydroxyphosphoribosylaminopyrimidine deaminase</fullName>
            <shortName evidence="12">DRAP deaminase</shortName>
            <ecNumber evidence="12">3.5.4.26</ecNumber>
        </recommendedName>
        <alternativeName>
            <fullName evidence="12">Riboflavin-specific deaminase</fullName>
        </alternativeName>
    </domain>
    <domain>
        <recommendedName>
            <fullName evidence="12">5-amino-6-(5-phosphoribosylamino)uracil reductase</fullName>
            <ecNumber evidence="12">1.1.1.193</ecNumber>
        </recommendedName>
        <alternativeName>
            <fullName evidence="12">HTP reductase</fullName>
        </alternativeName>
    </domain>
</protein>
<evidence type="ECO:0000313" key="17">
    <source>
        <dbReference type="EMBL" id="OLP56774.1"/>
    </source>
</evidence>
<name>A0A1Q9AN02_9HYPH</name>
<evidence type="ECO:0000256" key="2">
    <source>
        <dbReference type="ARBA" id="ARBA00004882"/>
    </source>
</evidence>
<dbReference type="InterPro" id="IPR004794">
    <property type="entry name" value="Eubact_RibD"/>
</dbReference>
<dbReference type="AlphaFoldDB" id="A0A1Q9AN02"/>
<dbReference type="EC" id="3.5.4.26" evidence="12"/>
<comment type="cofactor">
    <cofactor evidence="12 15">
        <name>Zn(2+)</name>
        <dbReference type="ChEBI" id="CHEBI:29105"/>
    </cofactor>
    <text evidence="12 15">Binds 1 zinc ion.</text>
</comment>
<dbReference type="NCBIfam" id="TIGR00326">
    <property type="entry name" value="eubact_ribD"/>
    <property type="match status" value="1"/>
</dbReference>
<evidence type="ECO:0000313" key="18">
    <source>
        <dbReference type="Proteomes" id="UP000186143"/>
    </source>
</evidence>
<evidence type="ECO:0000256" key="5">
    <source>
        <dbReference type="ARBA" id="ARBA00007417"/>
    </source>
</evidence>
<evidence type="ECO:0000256" key="7">
    <source>
        <dbReference type="ARBA" id="ARBA00022723"/>
    </source>
</evidence>
<evidence type="ECO:0000256" key="15">
    <source>
        <dbReference type="PIRSR" id="PIRSR006769-3"/>
    </source>
</evidence>
<keyword evidence="9 12" id="KW-0521">NADP</keyword>
<comment type="similarity">
    <text evidence="4 12">In the N-terminal section; belongs to the cytidine and deoxycytidylate deaminase family.</text>
</comment>
<evidence type="ECO:0000256" key="3">
    <source>
        <dbReference type="ARBA" id="ARBA00004910"/>
    </source>
</evidence>
<keyword evidence="11" id="KW-0511">Multifunctional enzyme</keyword>
<evidence type="ECO:0000256" key="12">
    <source>
        <dbReference type="PIRNR" id="PIRNR006769"/>
    </source>
</evidence>
<dbReference type="InterPro" id="IPR002734">
    <property type="entry name" value="RibDG_C"/>
</dbReference>
<feature type="binding site" evidence="15">
    <location>
        <position position="59"/>
    </location>
    <ligand>
        <name>Zn(2+)</name>
        <dbReference type="ChEBI" id="CHEBI:29105"/>
        <note>catalytic</note>
    </ligand>
</feature>
<feature type="domain" description="CMP/dCMP-type deaminase" evidence="16">
    <location>
        <begin position="9"/>
        <end position="132"/>
    </location>
</feature>
<feature type="binding site" evidence="14">
    <location>
        <position position="209"/>
    </location>
    <ligand>
        <name>NADP(+)</name>
        <dbReference type="ChEBI" id="CHEBI:58349"/>
    </ligand>
</feature>
<evidence type="ECO:0000259" key="16">
    <source>
        <dbReference type="PROSITE" id="PS51747"/>
    </source>
</evidence>
<dbReference type="PANTHER" id="PTHR38011:SF7">
    <property type="entry name" value="2,5-DIAMINO-6-RIBOSYLAMINO-4(3H)-PYRIMIDINONE 5'-PHOSPHATE REDUCTASE"/>
    <property type="match status" value="1"/>
</dbReference>
<dbReference type="UniPathway" id="UPA00275">
    <property type="reaction ID" value="UER00401"/>
</dbReference>
<dbReference type="Gene3D" id="3.40.430.10">
    <property type="entry name" value="Dihydrofolate Reductase, subunit A"/>
    <property type="match status" value="1"/>
</dbReference>
<dbReference type="Gene3D" id="3.40.140.10">
    <property type="entry name" value="Cytidine Deaminase, domain 2"/>
    <property type="match status" value="1"/>
</dbReference>
<keyword evidence="10 12" id="KW-0560">Oxidoreductase</keyword>
<dbReference type="PIRSF" id="PIRSF006769">
    <property type="entry name" value="RibD"/>
    <property type="match status" value="1"/>
</dbReference>
<dbReference type="PROSITE" id="PS51747">
    <property type="entry name" value="CYT_DCMP_DEAMINASES_2"/>
    <property type="match status" value="1"/>
</dbReference>
<feature type="binding site" evidence="14">
    <location>
        <position position="193"/>
    </location>
    <ligand>
        <name>substrate</name>
    </ligand>
</feature>
<keyword evidence="12" id="KW-0378">Hydrolase</keyword>
<keyword evidence="6 12" id="KW-0686">Riboflavin biosynthesis</keyword>
<evidence type="ECO:0000256" key="9">
    <source>
        <dbReference type="ARBA" id="ARBA00022857"/>
    </source>
</evidence>
<comment type="similarity">
    <text evidence="5 12">In the C-terminal section; belongs to the HTP reductase family.</text>
</comment>
<dbReference type="Pfam" id="PF01872">
    <property type="entry name" value="RibD_C"/>
    <property type="match status" value="1"/>
</dbReference>
<sequence length="366" mass="38385">MPEQRGSCVDEAMMRRALVLARTHLGATGSNPSVGCVIVSPDGQTVLGEAVTARDGRPHAEPQALSLAGPAARGATAYVTLEPCSHFGKTPPCADALIDAGIARVVVGLQDPDERVAGRGLARLEAAGIAVTRGVLEAEGRHLLAGYLLRKTAGRPLVTVKLAVSADGTIGRRGGGQVAITGPEARADVHRLRAESDAILVGIGTALEDDPMLDVRLPGLEDRSPLRLILDRGLALPVESKLAQTAGRVPTRVVTAPGARALQPERVAALASAGVAVQEVEGLMTLLDDLGAEGLSNLMVEGGAQVIRSFLEADRIDRLRLFTGRVRIGPEGVETPFPESLLAERFALVQEEQVGADTARHFERIR</sequence>
<comment type="pathway">
    <text evidence="3 12">Cofactor biosynthesis; riboflavin biosynthesis; 5-amino-6-(D-ribitylamino)uracil from GTP: step 3/4.</text>
</comment>
<evidence type="ECO:0000256" key="8">
    <source>
        <dbReference type="ARBA" id="ARBA00022833"/>
    </source>
</evidence>
<evidence type="ECO:0000256" key="13">
    <source>
        <dbReference type="PIRSR" id="PIRSR006769-1"/>
    </source>
</evidence>
<dbReference type="PROSITE" id="PS00903">
    <property type="entry name" value="CYT_DCMP_DEAMINASES_1"/>
    <property type="match status" value="1"/>
</dbReference>
<reference evidence="17 18" key="1">
    <citation type="submission" date="2016-09" db="EMBL/GenBank/DDBJ databases">
        <title>Rhizobium sp. nov., a novel species isolated from the rice rhizosphere.</title>
        <authorList>
            <person name="Zhao J."/>
            <person name="Zhang X."/>
        </authorList>
    </citation>
    <scope>NUCLEOTIDE SEQUENCE [LARGE SCALE GENOMIC DNA]</scope>
    <source>
        <strain evidence="17 18">MH17</strain>
    </source>
</reference>
<evidence type="ECO:0000256" key="14">
    <source>
        <dbReference type="PIRSR" id="PIRSR006769-2"/>
    </source>
</evidence>
<keyword evidence="7 12" id="KW-0479">Metal-binding</keyword>
<feature type="active site" description="Proton donor" evidence="13">
    <location>
        <position position="61"/>
    </location>
</feature>
<dbReference type="GO" id="GO:0008703">
    <property type="term" value="F:5-amino-6-(5-phosphoribosylamino)uracil reductase activity"/>
    <property type="evidence" value="ECO:0007669"/>
    <property type="project" value="UniProtKB-EC"/>
</dbReference>
<dbReference type="InterPro" id="IPR002125">
    <property type="entry name" value="CMP_dCMP_dom"/>
</dbReference>
<dbReference type="GO" id="GO:0008270">
    <property type="term" value="F:zinc ion binding"/>
    <property type="evidence" value="ECO:0007669"/>
    <property type="project" value="InterPro"/>
</dbReference>
<dbReference type="Proteomes" id="UP000186143">
    <property type="component" value="Unassembled WGS sequence"/>
</dbReference>
<comment type="catalytic activity">
    <reaction evidence="12">
        <text>2,5-diamino-6-hydroxy-4-(5-phosphoribosylamino)-pyrimidine + H2O + H(+) = 5-amino-6-(5-phospho-D-ribosylamino)uracil + NH4(+)</text>
        <dbReference type="Rhea" id="RHEA:21868"/>
        <dbReference type="ChEBI" id="CHEBI:15377"/>
        <dbReference type="ChEBI" id="CHEBI:15378"/>
        <dbReference type="ChEBI" id="CHEBI:28938"/>
        <dbReference type="ChEBI" id="CHEBI:58453"/>
        <dbReference type="ChEBI" id="CHEBI:58614"/>
        <dbReference type="EC" id="3.5.4.26"/>
    </reaction>
</comment>
<organism evidence="17 18">
    <name type="scientific">Xaviernesmea rhizosphaerae</name>
    <dbReference type="NCBI Taxonomy" id="1672749"/>
    <lineage>
        <taxon>Bacteria</taxon>
        <taxon>Pseudomonadati</taxon>
        <taxon>Pseudomonadota</taxon>
        <taxon>Alphaproteobacteria</taxon>
        <taxon>Hyphomicrobiales</taxon>
        <taxon>Rhizobiaceae</taxon>
        <taxon>Rhizobium/Agrobacterium group</taxon>
        <taxon>Xaviernesmea</taxon>
    </lineage>
</organism>
<dbReference type="GO" id="GO:0009231">
    <property type="term" value="P:riboflavin biosynthetic process"/>
    <property type="evidence" value="ECO:0007669"/>
    <property type="project" value="UniProtKB-UniPathway"/>
</dbReference>
<accession>A0A1Q9AN02</accession>
<evidence type="ECO:0000256" key="1">
    <source>
        <dbReference type="ARBA" id="ARBA00002151"/>
    </source>
</evidence>
<dbReference type="CDD" id="cd01284">
    <property type="entry name" value="Riboflavin_deaminase-reductase"/>
    <property type="match status" value="1"/>
</dbReference>
<comment type="function">
    <text evidence="1 12">Converts 2,5-diamino-6-(ribosylamino)-4(3h)-pyrimidinone 5'-phosphate into 5-amino-6-(ribosylamino)-2,4(1h,3h)-pyrimidinedione 5'-phosphate.</text>
</comment>
<feature type="binding site" evidence="15">
    <location>
        <position position="93"/>
    </location>
    <ligand>
        <name>Zn(2+)</name>
        <dbReference type="ChEBI" id="CHEBI:29105"/>
        <note>catalytic</note>
    </ligand>
</feature>
<dbReference type="InterPro" id="IPR016192">
    <property type="entry name" value="APOBEC/CMP_deaminase_Zn-bd"/>
</dbReference>
<evidence type="ECO:0000256" key="4">
    <source>
        <dbReference type="ARBA" id="ARBA00005259"/>
    </source>
</evidence>
<dbReference type="InterPro" id="IPR016193">
    <property type="entry name" value="Cytidine_deaminase-like"/>
</dbReference>
<dbReference type="InterPro" id="IPR050765">
    <property type="entry name" value="Riboflavin_Biosynth_HTPR"/>
</dbReference>
<dbReference type="STRING" id="1672749.BJF92_11910"/>
<feature type="binding site" evidence="14">
    <location>
        <position position="301"/>
    </location>
    <ligand>
        <name>substrate</name>
    </ligand>
</feature>
<dbReference type="EC" id="1.1.1.193" evidence="12"/>
<dbReference type="PANTHER" id="PTHR38011">
    <property type="entry name" value="DIHYDROFOLATE REDUCTASE FAMILY PROTEIN (AFU_ORTHOLOGUE AFUA_8G06820)"/>
    <property type="match status" value="1"/>
</dbReference>
<proteinExistence type="inferred from homology"/>
<comment type="caution">
    <text evidence="17">The sequence shown here is derived from an EMBL/GenBank/DDBJ whole genome shotgun (WGS) entry which is preliminary data.</text>
</comment>
<evidence type="ECO:0000256" key="11">
    <source>
        <dbReference type="ARBA" id="ARBA00023268"/>
    </source>
</evidence>
<feature type="binding site" evidence="14">
    <location>
        <position position="216"/>
    </location>
    <ligand>
        <name>substrate</name>
    </ligand>
</feature>
<dbReference type="EMBL" id="MKIO01000021">
    <property type="protein sequence ID" value="OLP56774.1"/>
    <property type="molecule type" value="Genomic_DNA"/>
</dbReference>
<evidence type="ECO:0000256" key="6">
    <source>
        <dbReference type="ARBA" id="ARBA00022619"/>
    </source>
</evidence>
<comment type="catalytic activity">
    <reaction evidence="12">
        <text>5-amino-6-(5-phospho-D-ribitylamino)uracil + NADP(+) = 5-amino-6-(5-phospho-D-ribosylamino)uracil + NADPH + H(+)</text>
        <dbReference type="Rhea" id="RHEA:17845"/>
        <dbReference type="ChEBI" id="CHEBI:15378"/>
        <dbReference type="ChEBI" id="CHEBI:57783"/>
        <dbReference type="ChEBI" id="CHEBI:58349"/>
        <dbReference type="ChEBI" id="CHEBI:58421"/>
        <dbReference type="ChEBI" id="CHEBI:58453"/>
        <dbReference type="EC" id="1.1.1.193"/>
    </reaction>
</comment>
<evidence type="ECO:0000256" key="10">
    <source>
        <dbReference type="ARBA" id="ARBA00023002"/>
    </source>
</evidence>
<dbReference type="InterPro" id="IPR024072">
    <property type="entry name" value="DHFR-like_dom_sf"/>
</dbReference>
<dbReference type="GO" id="GO:0008835">
    <property type="term" value="F:diaminohydroxyphosphoribosylaminopyrimidine deaminase activity"/>
    <property type="evidence" value="ECO:0007669"/>
    <property type="project" value="UniProtKB-EC"/>
</dbReference>
<feature type="binding site" evidence="14">
    <location>
        <position position="205"/>
    </location>
    <ligand>
        <name>NADP(+)</name>
        <dbReference type="ChEBI" id="CHEBI:58349"/>
    </ligand>
</feature>
<keyword evidence="8 12" id="KW-0862">Zinc</keyword>
<feature type="binding site" evidence="15">
    <location>
        <position position="84"/>
    </location>
    <ligand>
        <name>Zn(2+)</name>
        <dbReference type="ChEBI" id="CHEBI:29105"/>
        <note>catalytic</note>
    </ligand>
</feature>
<feature type="binding site" evidence="14">
    <location>
        <begin position="303"/>
        <end position="309"/>
    </location>
    <ligand>
        <name>NADP(+)</name>
        <dbReference type="ChEBI" id="CHEBI:58349"/>
    </ligand>
</feature>
<feature type="binding site" evidence="14">
    <location>
        <position position="213"/>
    </location>
    <ligand>
        <name>substrate</name>
    </ligand>
</feature>
<dbReference type="Pfam" id="PF00383">
    <property type="entry name" value="dCMP_cyt_deam_1"/>
    <property type="match status" value="1"/>
</dbReference>
<feature type="binding site" evidence="14">
    <location>
        <position position="163"/>
    </location>
    <ligand>
        <name>NADP(+)</name>
        <dbReference type="ChEBI" id="CHEBI:58349"/>
    </ligand>
</feature>